<evidence type="ECO:0000313" key="1">
    <source>
        <dbReference type="EMBL" id="KXA96476.1"/>
    </source>
</evidence>
<dbReference type="AlphaFoldDB" id="A0A656YUS3"/>
<evidence type="ECO:0000313" key="2">
    <source>
        <dbReference type="Proteomes" id="UP000070257"/>
    </source>
</evidence>
<organism evidence="1 2">
    <name type="scientific">candidate division MSBL1 archaeon SCGC-AAA259J03</name>
    <dbReference type="NCBI Taxonomy" id="1698269"/>
    <lineage>
        <taxon>Archaea</taxon>
        <taxon>Methanobacteriati</taxon>
        <taxon>Methanobacteriota</taxon>
        <taxon>candidate division MSBL1</taxon>
    </lineage>
</organism>
<keyword evidence="2" id="KW-1185">Reference proteome</keyword>
<proteinExistence type="predicted"/>
<reference evidence="1 2" key="1">
    <citation type="journal article" date="2016" name="Sci. Rep.">
        <title>Metabolic traits of an uncultured archaeal lineage -MSBL1- from brine pools of the Red Sea.</title>
        <authorList>
            <person name="Mwirichia R."/>
            <person name="Alam I."/>
            <person name="Rashid M."/>
            <person name="Vinu M."/>
            <person name="Ba-Alawi W."/>
            <person name="Anthony Kamau A."/>
            <person name="Kamanda Ngugi D."/>
            <person name="Goker M."/>
            <person name="Klenk H.P."/>
            <person name="Bajic V."/>
            <person name="Stingl U."/>
        </authorList>
    </citation>
    <scope>NUCLEOTIDE SEQUENCE [LARGE SCALE GENOMIC DNA]</scope>
    <source>
        <strain evidence="1">SCGC-AAA259J03</strain>
    </source>
</reference>
<accession>A0A656YUS3</accession>
<gene>
    <name evidence="1" type="ORF">AKJ39_04575</name>
</gene>
<name>A0A656YUS3_9EURY</name>
<dbReference type="EMBL" id="LHXT01000101">
    <property type="protein sequence ID" value="KXA96476.1"/>
    <property type="molecule type" value="Genomic_DNA"/>
</dbReference>
<sequence length="64" mass="7315">MEREFRENVYRTKRIGGSWSDDGLLNVSLCQLISRLDEGLFREFKEVYIDEAGTLNFSVSLPGG</sequence>
<protein>
    <submittedName>
        <fullName evidence="1">Uncharacterized protein</fullName>
    </submittedName>
</protein>
<dbReference type="Proteomes" id="UP000070257">
    <property type="component" value="Unassembled WGS sequence"/>
</dbReference>
<comment type="caution">
    <text evidence="1">The sequence shown here is derived from an EMBL/GenBank/DDBJ whole genome shotgun (WGS) entry which is preliminary data.</text>
</comment>